<protein>
    <submittedName>
        <fullName evidence="2">Uncharacterized protein</fullName>
    </submittedName>
</protein>
<evidence type="ECO:0000256" key="1">
    <source>
        <dbReference type="SAM" id="MobiDB-lite"/>
    </source>
</evidence>
<dbReference type="PANTHER" id="PTHR21512:SF5">
    <property type="entry name" value="TRAFFICKING PROTEIN PARTICLE COMPLEX SUBUNIT 9"/>
    <property type="match status" value="1"/>
</dbReference>
<comment type="caution">
    <text evidence="2">The sequence shown here is derived from an EMBL/GenBank/DDBJ whole genome shotgun (WGS) entry which is preliminary data.</text>
</comment>
<reference evidence="2 3" key="1">
    <citation type="submission" date="2018-08" db="EMBL/GenBank/DDBJ databases">
        <title>Aphanomyces genome sequencing and annotation.</title>
        <authorList>
            <person name="Minardi D."/>
            <person name="Oidtmann B."/>
            <person name="Van Der Giezen M."/>
            <person name="Studholme D.J."/>
        </authorList>
    </citation>
    <scope>NUCLEOTIDE SEQUENCE [LARGE SCALE GENOMIC DNA]</scope>
    <source>
        <strain evidence="2 3">NJM0002</strain>
    </source>
</reference>
<dbReference type="InterPro" id="IPR013935">
    <property type="entry name" value="Trs120_TRAPPC9"/>
</dbReference>
<dbReference type="EMBL" id="QUSY01000109">
    <property type="protein sequence ID" value="RHY32847.1"/>
    <property type="molecule type" value="Genomic_DNA"/>
</dbReference>
<keyword evidence="3" id="KW-1185">Reference proteome</keyword>
<evidence type="ECO:0000313" key="2">
    <source>
        <dbReference type="EMBL" id="RHY32847.1"/>
    </source>
</evidence>
<accession>A0A3R7AD19</accession>
<feature type="compositionally biased region" description="Low complexity" evidence="1">
    <location>
        <begin position="504"/>
        <end position="517"/>
    </location>
</feature>
<sequence length="1373" mass="150055">MAATSHGFSKNSQILVYVMPVGNMSPRMYMEGVKMLQASSDIPMSSLTRPGVSNAASAMDLSGGGTSLHGASSRKVGRSSARYRQEKLVADYALLVGCVADAMEYYATAIDGLRDEEKRASNAARVHTTNGDGLWLAAALEGYITALYLTMQRQKGGNGVQFNVELIEKASEAAAWYAKVGCVDLEAMLVASMGWYYAELVDDPPLLMPNRRRSDRPQRADEAEWIRRLCIESHDRLLSIPRPVDNRTGPTVPSQLLIKQVLELARQSRRIGYTRKELLYALHASALLCQSGSRPASASLLAAPSGPPEMTLLAAYALLQQVLHGLTTTQTGHTTRNPDVERSGGWRRLRFYVLRQLIVVARKLRRPEAVARHALDLLNLLAHSPIAIESTDAIGGSILWNDHVFTTIHDPVDVAGLKSRGQLHAAPTVYAAPPVSMEKEMKKAAAMLFQHHTSTMSLLSSSYFKNLPLLASSNHGTMPSAASGSTTPRLVLSTPRQLMSAVMTGTPSASSTSSFFDASDDAKDGADPPAPSPSTAARRLSTDIGSIATSSSAIRRHDAVNLHARNHITQWQLACWRLLHDESAASRPSSGVASTSTIQLPLAKNNGVLHIHRFGLSTQTTSRLRRLDHVTEIVQRSGLAASLPPRSTFIYNPFQAKHAKPSASPDNMTCPLHDSIQLDLVVDNQLEISVFVPHVTAWIQSDAGDHSNAQCVPAALQLAPRQRRAVVQITVRPTQVGRLVVVGCVLRLKHQTLRYALERPVVLEIVAPLPTIDFGPSPASWSMFENEQKQFSVHATNSTGLDASHVFIDMTVVVQSSTKCAATGCIALANSLQLDDAPRPSSHNVSVAGADVAIVLSPAWTHDGRAMVVADLWNPSTTTRFHVSGDDNVVDVSPQCVRRALLPAAALHAPLTWTTSASSGTVALVSASSSPAKVVPWSVHVALEGHPCDFMLATLPLHSFERVVVTLTSTDHIAVLPLLEIEIQLFEQAPNITRALERTDKLIVAGQLEFKPHAAVKHHAVHVMAMASGVFQVRCVGRWKRADDSWEHVESPTLMLQTMLYQGLDDLLHLDASVLHMEVTTKDAELDALIRKSGADAALNTVLKWTADTRTTANVNDAMSLSHKVQNHVDKARKKHKLTKEEGQKLQEALASKLRQSVGKRNESLAIQIHSTNDKLYFLYFPHPGQVKALTGPSPCPCDKAKALENFIERADKTSLHPRTGQHFSVCGMVDGIADVLRIDDADDSWTTERIVVEVKNRMGRFRDPVPLHDVIQMAVYMKMLGVRQGDMVQCIHQAETRIHVTRVSLDAYPLTSTAVLDCTCSTDLWVSLVVPRLYTYADVIYAFRLDSSRRRAFLQASPTDQMRLLRADLPFL</sequence>
<evidence type="ECO:0000313" key="3">
    <source>
        <dbReference type="Proteomes" id="UP000285060"/>
    </source>
</evidence>
<dbReference type="Proteomes" id="UP000285060">
    <property type="component" value="Unassembled WGS sequence"/>
</dbReference>
<gene>
    <name evidence="2" type="ORF">DYB32_002176</name>
</gene>
<name>A0A3R7AD19_9STRA</name>
<organism evidence="2 3">
    <name type="scientific">Aphanomyces invadans</name>
    <dbReference type="NCBI Taxonomy" id="157072"/>
    <lineage>
        <taxon>Eukaryota</taxon>
        <taxon>Sar</taxon>
        <taxon>Stramenopiles</taxon>
        <taxon>Oomycota</taxon>
        <taxon>Saprolegniomycetes</taxon>
        <taxon>Saprolegniales</taxon>
        <taxon>Verrucalvaceae</taxon>
        <taxon>Aphanomyces</taxon>
    </lineage>
</organism>
<dbReference type="VEuPathDB" id="FungiDB:H310_11503"/>
<proteinExistence type="predicted"/>
<dbReference type="VEuPathDB" id="FungiDB:H310_11505"/>
<dbReference type="PANTHER" id="PTHR21512">
    <property type="entry name" value="TRAFFICKING PROTEIN PARTICLE COMPLEX SUBUNIT 9"/>
    <property type="match status" value="1"/>
</dbReference>
<dbReference type="GO" id="GO:0005802">
    <property type="term" value="C:trans-Golgi network"/>
    <property type="evidence" value="ECO:0007669"/>
    <property type="project" value="TreeGrafter"/>
</dbReference>
<feature type="region of interest" description="Disordered" evidence="1">
    <location>
        <begin position="502"/>
        <end position="541"/>
    </location>
</feature>